<feature type="transmembrane region" description="Helical" evidence="7">
    <location>
        <begin position="389"/>
        <end position="409"/>
    </location>
</feature>
<dbReference type="PANTHER" id="PTHR30572">
    <property type="entry name" value="MEMBRANE COMPONENT OF TRANSPORTER-RELATED"/>
    <property type="match status" value="1"/>
</dbReference>
<reference evidence="10 11" key="1">
    <citation type="journal article" date="2015" name="Nature">
        <title>rRNA introns, odd ribosomes, and small enigmatic genomes across a large radiation of phyla.</title>
        <authorList>
            <person name="Brown C.T."/>
            <person name="Hug L.A."/>
            <person name="Thomas B.C."/>
            <person name="Sharon I."/>
            <person name="Castelle C.J."/>
            <person name="Singh A."/>
            <person name="Wilkins M.J."/>
            <person name="Williams K.H."/>
            <person name="Banfield J.F."/>
        </authorList>
    </citation>
    <scope>NUCLEOTIDE SEQUENCE [LARGE SCALE GENOMIC DNA]</scope>
</reference>
<feature type="transmembrane region" description="Helical" evidence="7">
    <location>
        <begin position="335"/>
        <end position="361"/>
    </location>
</feature>
<dbReference type="InterPro" id="IPR025857">
    <property type="entry name" value="MacB_PCD"/>
</dbReference>
<protein>
    <recommendedName>
        <fullName evidence="12">ABC transporter permease</fullName>
    </recommendedName>
</protein>
<dbReference type="AlphaFoldDB" id="A0A0G0MZW9"/>
<keyword evidence="4 7" id="KW-1133">Transmembrane helix</keyword>
<dbReference type="GO" id="GO:0005886">
    <property type="term" value="C:plasma membrane"/>
    <property type="evidence" value="ECO:0007669"/>
    <property type="project" value="UniProtKB-SubCell"/>
</dbReference>
<evidence type="ECO:0000313" key="11">
    <source>
        <dbReference type="Proteomes" id="UP000034799"/>
    </source>
</evidence>
<name>A0A0G0MZW9_9BACT</name>
<evidence type="ECO:0000256" key="3">
    <source>
        <dbReference type="ARBA" id="ARBA00022692"/>
    </source>
</evidence>
<feature type="transmembrane region" description="Helical" evidence="7">
    <location>
        <begin position="287"/>
        <end position="315"/>
    </location>
</feature>
<evidence type="ECO:0008006" key="12">
    <source>
        <dbReference type="Google" id="ProtNLM"/>
    </source>
</evidence>
<dbReference type="EMBL" id="LBWK01000001">
    <property type="protein sequence ID" value="KKR06091.1"/>
    <property type="molecule type" value="Genomic_DNA"/>
</dbReference>
<gene>
    <name evidence="10" type="ORF">UT34_C0001G0131</name>
</gene>
<dbReference type="Pfam" id="PF02687">
    <property type="entry name" value="FtsX"/>
    <property type="match status" value="1"/>
</dbReference>
<evidence type="ECO:0000256" key="6">
    <source>
        <dbReference type="ARBA" id="ARBA00038076"/>
    </source>
</evidence>
<dbReference type="Pfam" id="PF12704">
    <property type="entry name" value="MacB_PCD"/>
    <property type="match status" value="1"/>
</dbReference>
<keyword evidence="5 7" id="KW-0472">Membrane</keyword>
<evidence type="ECO:0000313" key="10">
    <source>
        <dbReference type="EMBL" id="KKR06091.1"/>
    </source>
</evidence>
<evidence type="ECO:0000256" key="7">
    <source>
        <dbReference type="SAM" id="Phobius"/>
    </source>
</evidence>
<keyword evidence="3 7" id="KW-0812">Transmembrane</keyword>
<dbReference type="PANTHER" id="PTHR30572:SF4">
    <property type="entry name" value="ABC TRANSPORTER PERMEASE YTRF"/>
    <property type="match status" value="1"/>
</dbReference>
<organism evidence="10 11">
    <name type="scientific">candidate division WS6 bacterium GW2011_GWF2_39_15</name>
    <dbReference type="NCBI Taxonomy" id="1619100"/>
    <lineage>
        <taxon>Bacteria</taxon>
        <taxon>Candidatus Dojkabacteria</taxon>
    </lineage>
</organism>
<evidence type="ECO:0000256" key="4">
    <source>
        <dbReference type="ARBA" id="ARBA00022989"/>
    </source>
</evidence>
<dbReference type="STRING" id="1619100.UT34_C0001G0131"/>
<evidence type="ECO:0000256" key="2">
    <source>
        <dbReference type="ARBA" id="ARBA00022475"/>
    </source>
</evidence>
<comment type="caution">
    <text evidence="10">The sequence shown here is derived from an EMBL/GenBank/DDBJ whole genome shotgun (WGS) entry which is preliminary data.</text>
</comment>
<dbReference type="Proteomes" id="UP000034799">
    <property type="component" value="Unassembled WGS sequence"/>
</dbReference>
<sequence length="424" mass="46836">MFKYALSLVLRRKLRTVLTSLGITIAVFLISFIVFGMQDLQKVLVDQFNRVLKPNEVIVAKESPFSMFGTTSTYDQKEEKEVIMDDNVVKKINDLKYVEKISRMTVLMGQQITLDDKKVPYPQAMMAGWEASPESSYFTEFIGDVESQEDGLLWVSTSFAKFYKEDPESLIGRSVTLEPSASSLISNKSKSIIGKKFTFKISGVFNPGQDKNDAVLTINDSIKVLSSLGGFTDSADYIEHIGYDDLYVTVNSEKVKEFKKYVQDEFHYQTFTADDILSILGSITQGLTIALVMFGLVSGLVAGIGIINTMIMSIYEQTKEIGIIKAIGASNSQVLSIFLIQSGFIGMFGGVMGLALIFLIMKATDSLVVEQLKNAGFTTTSFFNFDIKIALGITIASILVGIISGIYPATRAAKLDPIKALRYE</sequence>
<evidence type="ECO:0000259" key="8">
    <source>
        <dbReference type="Pfam" id="PF02687"/>
    </source>
</evidence>
<comment type="similarity">
    <text evidence="6">Belongs to the ABC-4 integral membrane protein family.</text>
</comment>
<dbReference type="GO" id="GO:0022857">
    <property type="term" value="F:transmembrane transporter activity"/>
    <property type="evidence" value="ECO:0007669"/>
    <property type="project" value="TreeGrafter"/>
</dbReference>
<feature type="domain" description="ABC3 transporter permease C-terminal" evidence="8">
    <location>
        <begin position="293"/>
        <end position="417"/>
    </location>
</feature>
<evidence type="ECO:0000256" key="5">
    <source>
        <dbReference type="ARBA" id="ARBA00023136"/>
    </source>
</evidence>
<feature type="domain" description="MacB-like periplasmic core" evidence="9">
    <location>
        <begin position="16"/>
        <end position="252"/>
    </location>
</feature>
<feature type="transmembrane region" description="Helical" evidence="7">
    <location>
        <begin position="16"/>
        <end position="37"/>
    </location>
</feature>
<evidence type="ECO:0000256" key="1">
    <source>
        <dbReference type="ARBA" id="ARBA00004651"/>
    </source>
</evidence>
<accession>A0A0G0MZW9</accession>
<evidence type="ECO:0000259" key="9">
    <source>
        <dbReference type="Pfam" id="PF12704"/>
    </source>
</evidence>
<proteinExistence type="inferred from homology"/>
<dbReference type="InterPro" id="IPR003838">
    <property type="entry name" value="ABC3_permease_C"/>
</dbReference>
<keyword evidence="2" id="KW-1003">Cell membrane</keyword>
<comment type="subcellular location">
    <subcellularLocation>
        <location evidence="1">Cell membrane</location>
        <topology evidence="1">Multi-pass membrane protein</topology>
    </subcellularLocation>
</comment>
<dbReference type="InterPro" id="IPR050250">
    <property type="entry name" value="Macrolide_Exporter_MacB"/>
</dbReference>